<dbReference type="GO" id="GO:0003886">
    <property type="term" value="F:DNA (cytosine-5-)-methyltransferase activity"/>
    <property type="evidence" value="ECO:0007669"/>
    <property type="project" value="UniProtKB-EC"/>
</dbReference>
<comment type="caution">
    <text evidence="9">The sequence shown here is derived from an EMBL/GenBank/DDBJ whole genome shotgun (WGS) entry which is preliminary data.</text>
</comment>
<accession>A0ABV4ZFU9</accession>
<sequence>MGDDSGQDRPTAIEICAGAGGQALGLHRAGFAHLALVELDPHAVDTLRVNVRAQGWDGWETEEKTSRIQPTDVRGFYKSELLGGLNLKKGELSLLAGGVPCPPFSLAGKRLGADDERDLFPDMLQIIDVLRPRAVMIENVRGILEPPEVFIEYRMGIIGKLRDYGYEVPDIPELAAADEQDAAMRKAWRRLDARDFGVPQLRPRAILAAVHRDWSGKRPFRWPLRKAGPAPSVLDTLAASMEARCRPYWDKNEDGKTVTERQRAKGVRTGETVFLDWHNQADKARSSSTEGIAPTLVGGSKKHGGPDLGPTRAKRAWETLGVDASGVANDPDKCDPKRDLFRDAGPMLTVQQAAMLQGFPPDWEFQGGKTARYRQVGNAFPPPVAEAVGRAILAVLKPETATSFAEDYVVESCEERDLPQQRAEYLPFPSPAPGERRPAGDDRRRDRVGARA</sequence>
<feature type="compositionally biased region" description="Basic and acidic residues" evidence="8">
    <location>
        <begin position="434"/>
        <end position="452"/>
    </location>
</feature>
<evidence type="ECO:0000256" key="6">
    <source>
        <dbReference type="RuleBase" id="RU000416"/>
    </source>
</evidence>
<dbReference type="InterPro" id="IPR018117">
    <property type="entry name" value="C5_DNA_meth_AS"/>
</dbReference>
<evidence type="ECO:0000313" key="9">
    <source>
        <dbReference type="EMBL" id="MFB4192993.1"/>
    </source>
</evidence>
<dbReference type="InterPro" id="IPR050390">
    <property type="entry name" value="C5-Methyltransferase"/>
</dbReference>
<keyword evidence="3 5" id="KW-0949">S-adenosyl-L-methionine</keyword>
<name>A0ABV4ZFU9_9ACTN</name>
<proteinExistence type="inferred from homology"/>
<dbReference type="PROSITE" id="PS00094">
    <property type="entry name" value="C5_MTASE_1"/>
    <property type="match status" value="1"/>
</dbReference>
<evidence type="ECO:0000256" key="8">
    <source>
        <dbReference type="SAM" id="MobiDB-lite"/>
    </source>
</evidence>
<evidence type="ECO:0000256" key="3">
    <source>
        <dbReference type="ARBA" id="ARBA00022691"/>
    </source>
</evidence>
<keyword evidence="10" id="KW-1185">Reference proteome</keyword>
<dbReference type="Gene3D" id="3.90.120.10">
    <property type="entry name" value="DNA Methylase, subunit A, domain 2"/>
    <property type="match status" value="1"/>
</dbReference>
<gene>
    <name evidence="9" type="ORF">ACE11A_01190</name>
</gene>
<dbReference type="RefSeq" id="WP_375061054.1">
    <property type="nucleotide sequence ID" value="NZ_JBHGBT010000001.1"/>
</dbReference>
<dbReference type="InterPro" id="IPR029063">
    <property type="entry name" value="SAM-dependent_MTases_sf"/>
</dbReference>
<dbReference type="PROSITE" id="PS00095">
    <property type="entry name" value="C5_MTASE_2"/>
    <property type="match status" value="1"/>
</dbReference>
<dbReference type="NCBIfam" id="TIGR00675">
    <property type="entry name" value="dcm"/>
    <property type="match status" value="1"/>
</dbReference>
<evidence type="ECO:0000256" key="2">
    <source>
        <dbReference type="ARBA" id="ARBA00022679"/>
    </source>
</evidence>
<dbReference type="Gene3D" id="3.40.50.150">
    <property type="entry name" value="Vaccinia Virus protein VP39"/>
    <property type="match status" value="1"/>
</dbReference>
<dbReference type="InterPro" id="IPR031303">
    <property type="entry name" value="C5_meth_CS"/>
</dbReference>
<feature type="region of interest" description="Disordered" evidence="8">
    <location>
        <begin position="281"/>
        <end position="309"/>
    </location>
</feature>
<reference evidence="9 10" key="1">
    <citation type="submission" date="2024-09" db="EMBL/GenBank/DDBJ databases">
        <title>Draft genome sequence of multifaceted antimicrobials producing Streptomyces sp. strain FH1.</title>
        <authorList>
            <person name="Hassan F."/>
            <person name="Ali H."/>
            <person name="Hassan N."/>
            <person name="Nawaz A."/>
        </authorList>
    </citation>
    <scope>NUCLEOTIDE SEQUENCE [LARGE SCALE GENOMIC DNA]</scope>
    <source>
        <strain evidence="9 10">FH1</strain>
    </source>
</reference>
<dbReference type="PRINTS" id="PR00105">
    <property type="entry name" value="C5METTRFRASE"/>
</dbReference>
<evidence type="ECO:0000313" key="10">
    <source>
        <dbReference type="Proteomes" id="UP001577267"/>
    </source>
</evidence>
<keyword evidence="4" id="KW-0680">Restriction system</keyword>
<feature type="region of interest" description="Disordered" evidence="8">
    <location>
        <begin position="420"/>
        <end position="452"/>
    </location>
</feature>
<organism evidence="9 10">
    <name type="scientific">Streptomyces carpaticus</name>
    <dbReference type="NCBI Taxonomy" id="285558"/>
    <lineage>
        <taxon>Bacteria</taxon>
        <taxon>Bacillati</taxon>
        <taxon>Actinomycetota</taxon>
        <taxon>Actinomycetes</taxon>
        <taxon>Kitasatosporales</taxon>
        <taxon>Streptomycetaceae</taxon>
        <taxon>Streptomyces</taxon>
    </lineage>
</organism>
<dbReference type="InterPro" id="IPR001525">
    <property type="entry name" value="C5_MeTfrase"/>
</dbReference>
<comment type="similarity">
    <text evidence="5 6">Belongs to the class I-like SAM-binding methyltransferase superfamily. C5-methyltransferase family.</text>
</comment>
<evidence type="ECO:0000256" key="4">
    <source>
        <dbReference type="ARBA" id="ARBA00022747"/>
    </source>
</evidence>
<dbReference type="SUPFAM" id="SSF53335">
    <property type="entry name" value="S-adenosyl-L-methionine-dependent methyltransferases"/>
    <property type="match status" value="1"/>
</dbReference>
<keyword evidence="1 5" id="KW-0489">Methyltransferase</keyword>
<dbReference type="PANTHER" id="PTHR10629">
    <property type="entry name" value="CYTOSINE-SPECIFIC METHYLTRANSFERASE"/>
    <property type="match status" value="1"/>
</dbReference>
<dbReference type="PANTHER" id="PTHR10629:SF52">
    <property type="entry name" value="DNA (CYTOSINE-5)-METHYLTRANSFERASE 1"/>
    <property type="match status" value="1"/>
</dbReference>
<evidence type="ECO:0000256" key="1">
    <source>
        <dbReference type="ARBA" id="ARBA00022603"/>
    </source>
</evidence>
<dbReference type="EMBL" id="JBHGBT010000001">
    <property type="protein sequence ID" value="MFB4192993.1"/>
    <property type="molecule type" value="Genomic_DNA"/>
</dbReference>
<dbReference type="GO" id="GO:0032259">
    <property type="term" value="P:methylation"/>
    <property type="evidence" value="ECO:0007669"/>
    <property type="project" value="UniProtKB-KW"/>
</dbReference>
<dbReference type="Pfam" id="PF00145">
    <property type="entry name" value="DNA_methylase"/>
    <property type="match status" value="1"/>
</dbReference>
<feature type="active site" evidence="5">
    <location>
        <position position="101"/>
    </location>
</feature>
<dbReference type="EC" id="2.1.1.37" evidence="7"/>
<dbReference type="Proteomes" id="UP001577267">
    <property type="component" value="Unassembled WGS sequence"/>
</dbReference>
<protein>
    <recommendedName>
        <fullName evidence="7">Cytosine-specific methyltransferase</fullName>
        <ecNumber evidence="7">2.1.1.37</ecNumber>
    </recommendedName>
</protein>
<evidence type="ECO:0000256" key="5">
    <source>
        <dbReference type="PROSITE-ProRule" id="PRU01016"/>
    </source>
</evidence>
<dbReference type="PROSITE" id="PS51679">
    <property type="entry name" value="SAM_MT_C5"/>
    <property type="match status" value="1"/>
</dbReference>
<evidence type="ECO:0000256" key="7">
    <source>
        <dbReference type="RuleBase" id="RU000417"/>
    </source>
</evidence>
<keyword evidence="2 5" id="KW-0808">Transferase</keyword>
<comment type="catalytic activity">
    <reaction evidence="7">
        <text>a 2'-deoxycytidine in DNA + S-adenosyl-L-methionine = a 5-methyl-2'-deoxycytidine in DNA + S-adenosyl-L-homocysteine + H(+)</text>
        <dbReference type="Rhea" id="RHEA:13681"/>
        <dbReference type="Rhea" id="RHEA-COMP:11369"/>
        <dbReference type="Rhea" id="RHEA-COMP:11370"/>
        <dbReference type="ChEBI" id="CHEBI:15378"/>
        <dbReference type="ChEBI" id="CHEBI:57856"/>
        <dbReference type="ChEBI" id="CHEBI:59789"/>
        <dbReference type="ChEBI" id="CHEBI:85452"/>
        <dbReference type="ChEBI" id="CHEBI:85454"/>
        <dbReference type="EC" id="2.1.1.37"/>
    </reaction>
</comment>